<dbReference type="RefSeq" id="WP_157671874.1">
    <property type="nucleotide sequence ID" value="NZ_CP010802.1"/>
</dbReference>
<dbReference type="STRING" id="1603606.DSOUD_2709"/>
<organism evidence="1 2">
    <name type="scientific">Desulfuromonas soudanensis</name>
    <dbReference type="NCBI Taxonomy" id="1603606"/>
    <lineage>
        <taxon>Bacteria</taxon>
        <taxon>Pseudomonadati</taxon>
        <taxon>Thermodesulfobacteriota</taxon>
        <taxon>Desulfuromonadia</taxon>
        <taxon>Desulfuromonadales</taxon>
        <taxon>Desulfuromonadaceae</taxon>
        <taxon>Desulfuromonas</taxon>
    </lineage>
</organism>
<dbReference type="PATRIC" id="fig|1603606.3.peg.2942"/>
<name>A0A0M3QG67_9BACT</name>
<sequence length="781" mass="85582">MNQETLLLLCRQFAHWAEAAIHQGRLPFRKVEVLPEILTPGGPLSPPLVFWINRDSFMAGGFILFPPKEADQGLDAGIHCAHALGLRHFVAWAPRELVIWEIRQQAVVRFKTIPLSASGTESAEGFQETLHGVLEELKILSVVGAVPPDQLSSHYLANLSLATLQASAPFLAEACQIRRSEQHRTPPLSAGALADSKGTLTLCRLIALVLLDRLPATVQPEGLERAMHFALDTLPEDLRAALGAAEDEIALPAESAVRFHHLFRRLSQLRLDAIPERGAEALQLLLAHQGSLLGGARPPETDDSVAAPVLTINSTLPFRRRESLIEVAPAAILAYTALLRFLADLPPALALAGDIFSLGAVDHPARIYGTLGTSRIPSSGERRILTAHLRRSWPSRRFLLPPGTPLWGYEFLYLLGLAAEGGRIDLHTPDWLCADFRTPLLDVLGAQFTLAILARRPEGGLRIRLSKTPPGEALTILTGPTETRTIPSHALQGSHPAIYPLTLDLPTEILSLINEGDLAIPSAATWPTPWEREVFLFSRSSLGRLLWQIVSGGQPLPRRALLRENALQQGLPLPATETLKNLRLLPWSDGDPLPSTAVLDAELALWLGTDPLLRPPLPQAGKSVPLPPPAAGSANSPDLAEELIRDIFVDGLPRFPEQYLYDHYRPKLQEFAIAGPLVIGDEFFERLTLYDPQGTAVEVEGRETARALVLASCDGRTHIALPCDRQLTEEILERYLTDLRNLHRALVQQAHRRIAEPRAANAMAERVWASLPIPAWDLVAP</sequence>
<dbReference type="OrthoDB" id="5400823at2"/>
<keyword evidence="2" id="KW-1185">Reference proteome</keyword>
<reference evidence="1" key="1">
    <citation type="submission" date="2015-07" db="EMBL/GenBank/DDBJ databases">
        <title>Isolation and Genomic Characterization of a Novel Halophilic Metal-Reducing Deltaproteobacterium from the Deep Subsurface.</title>
        <authorList>
            <person name="Badalamenti J.P."/>
            <person name="Summers Z.M."/>
            <person name="Gralnick J.A."/>
            <person name="Bond D.R."/>
        </authorList>
    </citation>
    <scope>NUCLEOTIDE SEQUENCE [LARGE SCALE GENOMIC DNA]</scope>
    <source>
        <strain evidence="1">WTL</strain>
    </source>
</reference>
<dbReference type="KEGG" id="des:DSOUD_2709"/>
<accession>A0A0M3QG67</accession>
<evidence type="ECO:0000313" key="1">
    <source>
        <dbReference type="EMBL" id="ALC17459.1"/>
    </source>
</evidence>
<protein>
    <submittedName>
        <fullName evidence="1">Uncharacterized protein</fullName>
    </submittedName>
</protein>
<dbReference type="EMBL" id="CP010802">
    <property type="protein sequence ID" value="ALC17459.1"/>
    <property type="molecule type" value="Genomic_DNA"/>
</dbReference>
<proteinExistence type="predicted"/>
<dbReference type="AlphaFoldDB" id="A0A0M3QG67"/>
<dbReference type="Proteomes" id="UP000057158">
    <property type="component" value="Chromosome"/>
</dbReference>
<evidence type="ECO:0000313" key="2">
    <source>
        <dbReference type="Proteomes" id="UP000057158"/>
    </source>
</evidence>
<gene>
    <name evidence="1" type="ORF">DSOUD_2709</name>
</gene>